<dbReference type="NCBIfam" id="TIGR00208">
    <property type="entry name" value="fliS"/>
    <property type="match status" value="1"/>
</dbReference>
<dbReference type="RefSeq" id="WP_042487415.1">
    <property type="nucleotide sequence ID" value="NZ_BBPI01000050.1"/>
</dbReference>
<evidence type="ECO:0000256" key="5">
    <source>
        <dbReference type="ARBA" id="ARBA00023186"/>
    </source>
</evidence>
<keyword evidence="3" id="KW-0963">Cytoplasm</keyword>
<dbReference type="AlphaFoldDB" id="A0A0A1W7K8"/>
<comment type="subcellular location">
    <subcellularLocation>
        <location evidence="1">Cytoplasm</location>
        <location evidence="1">Cytosol</location>
    </subcellularLocation>
</comment>
<dbReference type="Pfam" id="PF02561">
    <property type="entry name" value="FliS"/>
    <property type="match status" value="1"/>
</dbReference>
<comment type="similarity">
    <text evidence="2">Belongs to the FliS family.</text>
</comment>
<dbReference type="GO" id="GO:0005829">
    <property type="term" value="C:cytosol"/>
    <property type="evidence" value="ECO:0007669"/>
    <property type="project" value="UniProtKB-SubCell"/>
</dbReference>
<dbReference type="EMBL" id="BBPI01000050">
    <property type="protein sequence ID" value="GAM01172.1"/>
    <property type="molecule type" value="Genomic_DNA"/>
</dbReference>
<reference evidence="6 7" key="1">
    <citation type="submission" date="2014-11" db="EMBL/GenBank/DDBJ databases">
        <title>Whole genome shotgun sequence of Sphingomonas parapaucimobilis NBRC 15100.</title>
        <authorList>
            <person name="Katano-Makiyama Y."/>
            <person name="Hosoyama A."/>
            <person name="Hashimoto M."/>
            <person name="Hosoyama Y."/>
            <person name="Noguchi M."/>
            <person name="Numata M."/>
            <person name="Tsuchikane K."/>
            <person name="Hirakata S."/>
            <person name="Uohara A."/>
            <person name="Shimodaira J."/>
            <person name="Ohji S."/>
            <person name="Ichikawa N."/>
            <person name="Kimura A."/>
            <person name="Yamazoe A."/>
            <person name="Fujita N."/>
        </authorList>
    </citation>
    <scope>NUCLEOTIDE SEQUENCE [LARGE SCALE GENOMIC DNA]</scope>
    <source>
        <strain evidence="6 7">NBRC 15100</strain>
    </source>
</reference>
<evidence type="ECO:0000313" key="7">
    <source>
        <dbReference type="Proteomes" id="UP000032305"/>
    </source>
</evidence>
<dbReference type="Gene3D" id="1.20.120.340">
    <property type="entry name" value="Flagellar protein FliS"/>
    <property type="match status" value="1"/>
</dbReference>
<evidence type="ECO:0000256" key="4">
    <source>
        <dbReference type="ARBA" id="ARBA00022795"/>
    </source>
</evidence>
<dbReference type="CDD" id="cd16098">
    <property type="entry name" value="FliS"/>
    <property type="match status" value="1"/>
</dbReference>
<dbReference type="Proteomes" id="UP000032305">
    <property type="component" value="Unassembled WGS sequence"/>
</dbReference>
<evidence type="ECO:0000256" key="3">
    <source>
        <dbReference type="ARBA" id="ARBA00022490"/>
    </source>
</evidence>
<dbReference type="GO" id="GO:0071973">
    <property type="term" value="P:bacterial-type flagellum-dependent cell motility"/>
    <property type="evidence" value="ECO:0007669"/>
    <property type="project" value="TreeGrafter"/>
</dbReference>
<keyword evidence="6" id="KW-0969">Cilium</keyword>
<dbReference type="PANTHER" id="PTHR34773">
    <property type="entry name" value="FLAGELLAR SECRETION CHAPERONE FLIS"/>
    <property type="match status" value="1"/>
</dbReference>
<comment type="caution">
    <text evidence="6">The sequence shown here is derived from an EMBL/GenBank/DDBJ whole genome shotgun (WGS) entry which is preliminary data.</text>
</comment>
<dbReference type="eggNOG" id="COG1516">
    <property type="taxonomic scope" value="Bacteria"/>
</dbReference>
<dbReference type="SUPFAM" id="SSF101116">
    <property type="entry name" value="Flagellar export chaperone FliS"/>
    <property type="match status" value="1"/>
</dbReference>
<keyword evidence="6" id="KW-0282">Flagellum</keyword>
<evidence type="ECO:0000256" key="2">
    <source>
        <dbReference type="ARBA" id="ARBA00008787"/>
    </source>
</evidence>
<dbReference type="OrthoDB" id="7355300at2"/>
<sequence length="139" mass="14973">MTYASALLTDPAAVYRQIDVVGRTAMADGPALVQLLYEELISALRSAAWATEHGQLARKSERVTRATAILFALEAGLDFENGGDMSITFARLYGGARKQIVDASLGQDAQIFRNVAASIADIAEAWETVRKMNAPKGKN</sequence>
<dbReference type="InterPro" id="IPR003713">
    <property type="entry name" value="FliS"/>
</dbReference>
<protein>
    <submittedName>
        <fullName evidence="6">Flagellar protein FliS</fullName>
    </submittedName>
</protein>
<evidence type="ECO:0000313" key="6">
    <source>
        <dbReference type="EMBL" id="GAM01172.1"/>
    </source>
</evidence>
<organism evidence="6 7">
    <name type="scientific">Sphingomonas parapaucimobilis NBRC 15100</name>
    <dbReference type="NCBI Taxonomy" id="1219049"/>
    <lineage>
        <taxon>Bacteria</taxon>
        <taxon>Pseudomonadati</taxon>
        <taxon>Pseudomonadota</taxon>
        <taxon>Alphaproteobacteria</taxon>
        <taxon>Sphingomonadales</taxon>
        <taxon>Sphingomonadaceae</taxon>
        <taxon>Sphingomonas</taxon>
    </lineage>
</organism>
<dbReference type="PANTHER" id="PTHR34773:SF1">
    <property type="entry name" value="FLAGELLAR SECRETION CHAPERONE FLIS"/>
    <property type="match status" value="1"/>
</dbReference>
<accession>A0A0A1W7K8</accession>
<evidence type="ECO:0000256" key="1">
    <source>
        <dbReference type="ARBA" id="ARBA00004514"/>
    </source>
</evidence>
<keyword evidence="6" id="KW-0966">Cell projection</keyword>
<name>A0A0A1W7K8_9SPHN</name>
<dbReference type="InterPro" id="IPR036584">
    <property type="entry name" value="FliS_sf"/>
</dbReference>
<keyword evidence="4" id="KW-1005">Bacterial flagellum biogenesis</keyword>
<proteinExistence type="inferred from homology"/>
<gene>
    <name evidence="6" type="primary">fliS</name>
    <name evidence="6" type="ORF">SP5_050_00060</name>
</gene>
<dbReference type="GO" id="GO:0044780">
    <property type="term" value="P:bacterial-type flagellum assembly"/>
    <property type="evidence" value="ECO:0007669"/>
    <property type="project" value="InterPro"/>
</dbReference>
<keyword evidence="5" id="KW-0143">Chaperone</keyword>
<keyword evidence="7" id="KW-1185">Reference proteome</keyword>